<proteinExistence type="predicted"/>
<evidence type="ECO:0008006" key="3">
    <source>
        <dbReference type="Google" id="ProtNLM"/>
    </source>
</evidence>
<keyword evidence="2" id="KW-1185">Reference proteome</keyword>
<reference evidence="1 2" key="1">
    <citation type="submission" date="2016-04" db="EMBL/GenBank/DDBJ databases">
        <authorList>
            <consortium name="Pathogen Informatics"/>
        </authorList>
    </citation>
    <scope>NUCLEOTIDE SEQUENCE [LARGE SCALE GENOMIC DNA]</scope>
    <source>
        <strain evidence="1 2">H044680328</strain>
    </source>
</reference>
<name>A0A157NI96_9BORD</name>
<dbReference type="AlphaFoldDB" id="A0A157NI96"/>
<dbReference type="PATRIC" id="fig|123899.6.peg.2307"/>
<dbReference type="EMBL" id="LT546645">
    <property type="protein sequence ID" value="SAI70644.1"/>
    <property type="molecule type" value="Genomic_DNA"/>
</dbReference>
<dbReference type="Proteomes" id="UP000076825">
    <property type="component" value="Chromosome 1"/>
</dbReference>
<evidence type="ECO:0000313" key="1">
    <source>
        <dbReference type="EMBL" id="SAI70644.1"/>
    </source>
</evidence>
<evidence type="ECO:0000313" key="2">
    <source>
        <dbReference type="Proteomes" id="UP000076825"/>
    </source>
</evidence>
<organism evidence="1 2">
    <name type="scientific">Bordetella trematum</name>
    <dbReference type="NCBI Taxonomy" id="123899"/>
    <lineage>
        <taxon>Bacteria</taxon>
        <taxon>Pseudomonadati</taxon>
        <taxon>Pseudomonadota</taxon>
        <taxon>Betaproteobacteria</taxon>
        <taxon>Burkholderiales</taxon>
        <taxon>Alcaligenaceae</taxon>
        <taxon>Bordetella</taxon>
    </lineage>
</organism>
<protein>
    <recommendedName>
        <fullName evidence="3">NERD domain-containing protein</fullName>
    </recommendedName>
</protein>
<accession>A0A157NI96</accession>
<dbReference type="KEGG" id="btrm:SAMEA390648702319"/>
<sequence>MVGDGLDLLQVGKQIYVERFGSVRSVETLDKSILIRLAWLDVAPAQLTLRTMEMLLDLANCVDKLLKTPNLHAMGAAAKVIPAPVATVDEAKALYQRLPGYISANDHRNAVACTLALLRLEGSVWLARMRKDGLFRASRYGYDSRCLMKIVAAALELSASASLQVEQIGYLKSLQALLELARPAKQIHLSIVSRLRARKSTALKTLLAFVNAMFSANWMGDEQADESQPLRWSATHLASAFSRLYMIARDDLGIDAQTWNRTDDHAASAHEAIYSSLIMDALRINELIDAEVLLDGLPYKAEATPKGVLVSAIDPAFERSVRLGYIQSDLQLWIRAASTQQHLNGEQPTLGSFDDALSPFFDTVLLECVSLETVPGERLVIRLPSFPQLIEVLNFGGPFLDEMPFFVGAHIDNFQPPGTMLQVSEQLSIMDLIKAKRVFKLIDAMFVKKLETLDDLMKRRILRLRSTVIVATRAHLQGMLQLVMSHEKALELISLLSLPTTSSMPSSNEYVDLQYRPFLRSLSTKGDFIAIPPAVVAKSNLVRSIMHASRIKEATAAADDPMQVAVAAALRKAGLLVRESFVFNINGRRETDIFCFGSGVLFVIECKNAYHPCSPHELRNSYDLVLKAEEQLDIRAQWLDDPSNQMRLFKAMRWNVTAPARVRTCVVTANRAFSGYRCGAHPVRQAHELINVLVRGYVGRGPDGPNRRFWRGEDFEVADLLDYLEAKSVLQTQHAAMAPSKRGILLKGRRLEFAEFSMDLEDMGRHIEETFSEICDAKPLDDGAYAPL</sequence>
<gene>
    <name evidence="1" type="ORF">SAMEA3906487_02319</name>
</gene>